<feature type="compositionally biased region" description="Basic and acidic residues" evidence="1">
    <location>
        <begin position="33"/>
        <end position="54"/>
    </location>
</feature>
<feature type="compositionally biased region" description="Polar residues" evidence="1">
    <location>
        <begin position="65"/>
        <end position="77"/>
    </location>
</feature>
<keyword evidence="3" id="KW-1185">Reference proteome</keyword>
<reference evidence="2" key="1">
    <citation type="journal article" date="2022" name="bioRxiv">
        <title>Sequencing and chromosome-scale assembly of the giantPleurodeles waltlgenome.</title>
        <authorList>
            <person name="Brown T."/>
            <person name="Elewa A."/>
            <person name="Iarovenko S."/>
            <person name="Subramanian E."/>
            <person name="Araus A.J."/>
            <person name="Petzold A."/>
            <person name="Susuki M."/>
            <person name="Suzuki K.-i.T."/>
            <person name="Hayashi T."/>
            <person name="Toyoda A."/>
            <person name="Oliveira C."/>
            <person name="Osipova E."/>
            <person name="Leigh N.D."/>
            <person name="Simon A."/>
            <person name="Yun M.H."/>
        </authorList>
    </citation>
    <scope>NUCLEOTIDE SEQUENCE</scope>
    <source>
        <strain evidence="2">20211129_DDA</strain>
        <tissue evidence="2">Liver</tissue>
    </source>
</reference>
<name>A0AAV7PQY1_PLEWA</name>
<evidence type="ECO:0000256" key="1">
    <source>
        <dbReference type="SAM" id="MobiDB-lite"/>
    </source>
</evidence>
<evidence type="ECO:0000313" key="2">
    <source>
        <dbReference type="EMBL" id="KAJ1127895.1"/>
    </source>
</evidence>
<proteinExistence type="predicted"/>
<dbReference type="Proteomes" id="UP001066276">
    <property type="component" value="Chromosome 7"/>
</dbReference>
<organism evidence="2 3">
    <name type="scientific">Pleurodeles waltl</name>
    <name type="common">Iberian ribbed newt</name>
    <dbReference type="NCBI Taxonomy" id="8319"/>
    <lineage>
        <taxon>Eukaryota</taxon>
        <taxon>Metazoa</taxon>
        <taxon>Chordata</taxon>
        <taxon>Craniata</taxon>
        <taxon>Vertebrata</taxon>
        <taxon>Euteleostomi</taxon>
        <taxon>Amphibia</taxon>
        <taxon>Batrachia</taxon>
        <taxon>Caudata</taxon>
        <taxon>Salamandroidea</taxon>
        <taxon>Salamandridae</taxon>
        <taxon>Pleurodelinae</taxon>
        <taxon>Pleurodeles</taxon>
    </lineage>
</organism>
<sequence>MFIPQAPPTAGCQASPGKESAHVQLHGVSCMPETEHRSEAEKDGKDLNDPLREPLEEDADEVQRWSRNWGPSNRNPM</sequence>
<accession>A0AAV7PQY1</accession>
<dbReference type="AlphaFoldDB" id="A0AAV7PQY1"/>
<dbReference type="EMBL" id="JANPWB010000011">
    <property type="protein sequence ID" value="KAJ1127895.1"/>
    <property type="molecule type" value="Genomic_DNA"/>
</dbReference>
<gene>
    <name evidence="2" type="ORF">NDU88_006288</name>
</gene>
<protein>
    <submittedName>
        <fullName evidence="2">Uncharacterized protein</fullName>
    </submittedName>
</protein>
<feature type="region of interest" description="Disordered" evidence="1">
    <location>
        <begin position="1"/>
        <end position="77"/>
    </location>
</feature>
<evidence type="ECO:0000313" key="3">
    <source>
        <dbReference type="Proteomes" id="UP001066276"/>
    </source>
</evidence>
<comment type="caution">
    <text evidence="2">The sequence shown here is derived from an EMBL/GenBank/DDBJ whole genome shotgun (WGS) entry which is preliminary data.</text>
</comment>